<gene>
    <name evidence="1" type="ORF">R0137_05355</name>
</gene>
<dbReference type="EMBL" id="CP136865">
    <property type="protein sequence ID" value="WOJ98003.1"/>
    <property type="molecule type" value="Genomic_DNA"/>
</dbReference>
<dbReference type="PANTHER" id="PTHR30037">
    <property type="entry name" value="DNA-3-METHYLADENINE GLYCOSYLASE 1"/>
    <property type="match status" value="1"/>
</dbReference>
<dbReference type="InterPro" id="IPR011257">
    <property type="entry name" value="DNA_glycosylase"/>
</dbReference>
<accession>A0ABZ0IH28</accession>
<dbReference type="Pfam" id="PF03352">
    <property type="entry name" value="Adenine_glyco"/>
    <property type="match status" value="1"/>
</dbReference>
<keyword evidence="2" id="KW-1185">Reference proteome</keyword>
<keyword evidence="1" id="KW-0326">Glycosidase</keyword>
<reference evidence="1 2" key="1">
    <citation type="submission" date="2023-10" db="EMBL/GenBank/DDBJ databases">
        <title>Two novel species belonging to the OM43/NOR5 clade.</title>
        <authorList>
            <person name="Park M."/>
        </authorList>
    </citation>
    <scope>NUCLEOTIDE SEQUENCE [LARGE SCALE GENOMIC DNA]</scope>
    <source>
        <strain evidence="1 2">IMCC45268</strain>
    </source>
</reference>
<dbReference type="GO" id="GO:0008725">
    <property type="term" value="F:DNA-3-methyladenine glycosylase activity"/>
    <property type="evidence" value="ECO:0007669"/>
    <property type="project" value="UniProtKB-EC"/>
</dbReference>
<dbReference type="SUPFAM" id="SSF48150">
    <property type="entry name" value="DNA-glycosylase"/>
    <property type="match status" value="1"/>
</dbReference>
<organism evidence="1 2">
    <name type="scientific">Congregibacter brevis</name>
    <dbReference type="NCBI Taxonomy" id="3081201"/>
    <lineage>
        <taxon>Bacteria</taxon>
        <taxon>Pseudomonadati</taxon>
        <taxon>Pseudomonadota</taxon>
        <taxon>Gammaproteobacteria</taxon>
        <taxon>Cellvibrionales</taxon>
        <taxon>Halieaceae</taxon>
        <taxon>Congregibacter</taxon>
    </lineage>
</organism>
<proteinExistence type="predicted"/>
<dbReference type="InterPro" id="IPR005019">
    <property type="entry name" value="Adenine_glyco"/>
</dbReference>
<dbReference type="Proteomes" id="UP001626549">
    <property type="component" value="Chromosome"/>
</dbReference>
<name>A0ABZ0IH28_9GAMM</name>
<keyword evidence="1" id="KW-0378">Hydrolase</keyword>
<dbReference type="EC" id="3.2.2.20" evidence="1"/>
<dbReference type="Gene3D" id="1.10.340.30">
    <property type="entry name" value="Hypothetical protein, domain 2"/>
    <property type="match status" value="1"/>
</dbReference>
<sequence length="237" mass="26795">MPKQLNPLSFEVIYGLACERKGGAAAVDALLPRPSSKAKLRKLSSDRYLAEFTRKVFQSGFVWRVVNQKWDNFEELFWGFDIERLLMMPDDMLERKAKDPAIIRNFTKVKTIRENATMIAETERCEGKSFGQFIAEWPTDDVIGLWSYLKKHGHRLGGNTGPYALRTLGVDSFLLTQDVEGFLRNRGVIDGGASSKKSLQATQDFFNELQSQSGRSLSALSRIVSFSYGQNVIGIQR</sequence>
<dbReference type="InterPro" id="IPR052891">
    <property type="entry name" value="DNA-3mA_glycosylase"/>
</dbReference>
<evidence type="ECO:0000313" key="1">
    <source>
        <dbReference type="EMBL" id="WOJ98003.1"/>
    </source>
</evidence>
<protein>
    <submittedName>
        <fullName evidence="1">DNA-3-methyladenine glycosylase I</fullName>
        <ecNumber evidence="1">3.2.2.20</ecNumber>
    </submittedName>
</protein>
<evidence type="ECO:0000313" key="2">
    <source>
        <dbReference type="Proteomes" id="UP001626549"/>
    </source>
</evidence>
<dbReference type="RefSeq" id="WP_407329143.1">
    <property type="nucleotide sequence ID" value="NZ_CP136865.1"/>
</dbReference>
<dbReference type="PANTHER" id="PTHR30037:SF3">
    <property type="entry name" value="BLR0857 PROTEIN"/>
    <property type="match status" value="1"/>
</dbReference>